<dbReference type="RefSeq" id="WP_070983885.1">
    <property type="nucleotide sequence ID" value="NZ_MKJU01000022.1"/>
</dbReference>
<keyword evidence="2" id="KW-1185">Reference proteome</keyword>
<comment type="caution">
    <text evidence="1">The sequence shown here is derived from an EMBL/GenBank/DDBJ whole genome shotgun (WGS) entry which is preliminary data.</text>
</comment>
<accession>A0A1S1N0G8</accession>
<gene>
    <name evidence="1" type="ORF">BET10_07080</name>
</gene>
<reference evidence="1 2" key="1">
    <citation type="submission" date="2016-09" db="EMBL/GenBank/DDBJ databases">
        <title>Pseudoalteromonas amylolytica sp. nov., isolated from the surface seawater.</title>
        <authorList>
            <person name="Wu Y.-H."/>
            <person name="Cheng H."/>
            <person name="Jin X.-B."/>
            <person name="Wang C.-S."/>
            <person name="Xu X.-W."/>
        </authorList>
    </citation>
    <scope>NUCLEOTIDE SEQUENCE [LARGE SCALE GENOMIC DNA]</scope>
    <source>
        <strain evidence="1 2">JW1</strain>
    </source>
</reference>
<name>A0A1S1N0G8_9GAMM</name>
<dbReference type="OrthoDB" id="6402927at2"/>
<dbReference type="Proteomes" id="UP000179786">
    <property type="component" value="Unassembled WGS sequence"/>
</dbReference>
<dbReference type="EMBL" id="MKJU01000022">
    <property type="protein sequence ID" value="OHU92083.1"/>
    <property type="molecule type" value="Genomic_DNA"/>
</dbReference>
<evidence type="ECO:0000313" key="2">
    <source>
        <dbReference type="Proteomes" id="UP000179786"/>
    </source>
</evidence>
<sequence>MFEGTLDFKNEAAQLLVQGICELSAYDGIDSAVQELGISRQAGVFITELTVCELHEFCLKLSSQKAVELKVNFNTATKLAELVAELNLSQLQKLNVSTQLYVKSLGARFEHDQLLASKFLGLLSGAMEHAEQAPSNYFMFPVPSELIVVMQRLQAVHLNLYMRLLIQKNVVGLEVDSAKVDRVVASMKIQLQKTRPIKELIAAGADLSFVRKYTGVKHVSSKLFTQCRMLYGAHWQTEFITAKDCETVYEQFKSMVQSRAPVVKIYLGLHHTFGYRIETLYQFIQKTLVSEFEHDDYQLNLEVSKLLND</sequence>
<evidence type="ECO:0000313" key="1">
    <source>
        <dbReference type="EMBL" id="OHU92083.1"/>
    </source>
</evidence>
<protein>
    <submittedName>
        <fullName evidence="1">Uncharacterized protein</fullName>
    </submittedName>
</protein>
<proteinExistence type="predicted"/>
<dbReference type="STRING" id="1859457.BET10_07080"/>
<dbReference type="AlphaFoldDB" id="A0A1S1N0G8"/>
<organism evidence="1 2">
    <name type="scientific">Pseudoalteromonas amylolytica</name>
    <dbReference type="NCBI Taxonomy" id="1859457"/>
    <lineage>
        <taxon>Bacteria</taxon>
        <taxon>Pseudomonadati</taxon>
        <taxon>Pseudomonadota</taxon>
        <taxon>Gammaproteobacteria</taxon>
        <taxon>Alteromonadales</taxon>
        <taxon>Pseudoalteromonadaceae</taxon>
        <taxon>Pseudoalteromonas</taxon>
    </lineage>
</organism>